<evidence type="ECO:0000313" key="3">
    <source>
        <dbReference type="Proteomes" id="UP001432401"/>
    </source>
</evidence>
<keyword evidence="1" id="KW-0812">Transmembrane</keyword>
<dbReference type="InterPro" id="IPR018719">
    <property type="entry name" value="DUF2243_membrane"/>
</dbReference>
<organism evidence="2 3">
    <name type="scientific">Nocardiopsis tropica</name>
    <dbReference type="NCBI Taxonomy" id="109330"/>
    <lineage>
        <taxon>Bacteria</taxon>
        <taxon>Bacillati</taxon>
        <taxon>Actinomycetota</taxon>
        <taxon>Actinomycetes</taxon>
        <taxon>Streptosporangiales</taxon>
        <taxon>Nocardiopsidaceae</taxon>
        <taxon>Nocardiopsis</taxon>
    </lineage>
</organism>
<gene>
    <name evidence="2" type="ORF">ABUK86_26455</name>
</gene>
<name>A0ABV2A1W2_9ACTN</name>
<dbReference type="RefSeq" id="WP_352986214.1">
    <property type="nucleotide sequence ID" value="NZ_JBEQNA010000016.1"/>
</dbReference>
<dbReference type="Proteomes" id="UP001432401">
    <property type="component" value="Unassembled WGS sequence"/>
</dbReference>
<feature type="transmembrane region" description="Helical" evidence="1">
    <location>
        <begin position="129"/>
        <end position="148"/>
    </location>
</feature>
<keyword evidence="1" id="KW-0472">Membrane</keyword>
<keyword evidence="3" id="KW-1185">Reference proteome</keyword>
<dbReference type="Pfam" id="PF10002">
    <property type="entry name" value="DUF2243"/>
    <property type="match status" value="1"/>
</dbReference>
<feature type="transmembrane region" description="Helical" evidence="1">
    <location>
        <begin position="60"/>
        <end position="78"/>
    </location>
</feature>
<proteinExistence type="predicted"/>
<feature type="transmembrane region" description="Helical" evidence="1">
    <location>
        <begin position="85"/>
        <end position="104"/>
    </location>
</feature>
<evidence type="ECO:0000313" key="2">
    <source>
        <dbReference type="EMBL" id="MES0837348.1"/>
    </source>
</evidence>
<evidence type="ECO:0000256" key="1">
    <source>
        <dbReference type="SAM" id="Phobius"/>
    </source>
</evidence>
<dbReference type="EMBL" id="JBEQNB010000017">
    <property type="protein sequence ID" value="MES0837348.1"/>
    <property type="molecule type" value="Genomic_DNA"/>
</dbReference>
<feature type="transmembrane region" description="Helical" evidence="1">
    <location>
        <begin position="21"/>
        <end position="40"/>
    </location>
</feature>
<accession>A0ABV2A1W2</accession>
<comment type="caution">
    <text evidence="2">The sequence shown here is derived from an EMBL/GenBank/DDBJ whole genome shotgun (WGS) entry which is preliminary data.</text>
</comment>
<keyword evidence="1" id="KW-1133">Transmembrane helix</keyword>
<reference evidence="2 3" key="1">
    <citation type="submission" date="2024-06" db="EMBL/GenBank/DDBJ databases">
        <authorList>
            <person name="Bataeva Y.V."/>
            <person name="Grigorian L.N."/>
            <person name="Solomentsev V.I."/>
        </authorList>
    </citation>
    <scope>NUCLEOTIDE SEQUENCE [LARGE SCALE GENOMIC DNA]</scope>
    <source>
        <strain evidence="3">SCPM-O-B-12605 (RCAM04882)</strain>
    </source>
</reference>
<sequence length="164" mass="17734">MSAPTRAQPRPRHGRNLTAGILLGLGAVAFVDEVVFHQLLHWHHFYDLSTSDVGLVSDGLFHAFSWFATVASLLMVAALRRERAFRGAAFTAGWLTGAGFFQLYDGLVHHKVLGLHQIRYGVDLVPYDVTWNAVAAVLLVAGIVLWTVTARRAGRSAATTGAGA</sequence>
<protein>
    <submittedName>
        <fullName evidence="2">DUF2243 domain-containing protein</fullName>
    </submittedName>
</protein>